<dbReference type="InterPro" id="IPR000172">
    <property type="entry name" value="GMC_OxRdtase_N"/>
</dbReference>
<feature type="transmembrane region" description="Helical" evidence="14">
    <location>
        <begin position="638"/>
        <end position="663"/>
    </location>
</feature>
<evidence type="ECO:0000256" key="11">
    <source>
        <dbReference type="ARBA" id="ARBA00023136"/>
    </source>
</evidence>
<sequence length="1130" mass="122618">MFPFLLSLLPLSVIARPERLISSRSALPVTYGISSDPTSAANQTFDYIIIGGGTAGMTMAARLSEDPNISVLVVEAGGDDRTNPFVSDVYKFTAAYGTPMDWGWATDQNRTIHGGRTLGGGSAINGATWTRGMKEQYDSWSQFLEPSESDLGWNWDGLFPYMKKAEGFTRPNEGQRSIGADDVPEYHGFTGPVQSSFSKKMYAGPQQPYFAQTVTSLTGLKLLPDINGGDAHCVAFVPSSMDPHNDDSRSSAAVAYLSPVEKDRKNWLTLVNHQVTRVLFASNNAGLQIATGIYFAAPGGASYAANARLEVILSAGAINSPALLQLSGIGDATHLSSLGISTVIDLPAVGRNLQEQTVASIGANGTGFDVGGMGPTNVIAFPGLKEVFGDKTEEVGKEMLGNLTAWAKDMVAKGVVVSAEALEKEYKVQAGLILNSNAPIIELLYNTGFPGDLSIVMWPLLPFSRGRVFITSTDPFARPQVDVNYYSIPFDLQVNVAGATLARKILQSPPLSNLYVAETVPGFKIVPADNPFDAWADWLKSTFGANSHPMATTALGSVVDARLRVRGTTNLRVVDAGIIPLQFSGHLQSTIYGLAEKAADIVKRGLLYRETYTAKRQSLAVDSEVRDSIASRSIPDKMGLLLSLPLVGVFGTVASSCLAGLAFCFTSTAASMFCKSCNCNSSIATRVGFAMILLLNSMLAWLMKTPFMMHNIEKWSYDYIKMDCEGDKCYGVLAVHRICFALTLLHTLLSIALVGVKDTGDKRAAIQNGWWGPKVLLWLVLVVVSFFIPNGFFMVWGNYISMIGATLFILLGLVLLVDFAHSWSEMCLENWENSPNSNLWQWVLIGSTAGMYIATIALTGVLYAFFASSGCTLNRFFISFNLAMCILITIICIHPVVQEHNPRSGLAQSGMVAAYCTYLVMSAVGNHSHEKCNPLRSGTAVGTRTTTVVLGAAFTFIAIAYSTTRAATQSRALVGKKNNGPVHLPIDPEVGHEVSVVNSQPSRTDTPRYQALLAAVEAGAIPASALDEEEDDEDEEEVREMRDDERTGTRYNYTWFHVIFAMAAMYVAMLLTDWNVVKVTDSPSDDGDDVYIGRSETAMWMRVVSSWICILLYIWSLLAPVIMPDRFSDL</sequence>
<evidence type="ECO:0000259" key="17">
    <source>
        <dbReference type="PROSITE" id="PS00624"/>
    </source>
</evidence>
<dbReference type="InterPro" id="IPR012132">
    <property type="entry name" value="GMC_OxRdtase"/>
</dbReference>
<comment type="similarity">
    <text evidence="4 12">Belongs to the GMC oxidoreductase family.</text>
</comment>
<dbReference type="PROSITE" id="PS00623">
    <property type="entry name" value="GMC_OXRED_1"/>
    <property type="match status" value="1"/>
</dbReference>
<feature type="domain" description="Glucose-methanol-choline oxidoreductase N-terminal" evidence="16">
    <location>
        <begin position="115"/>
        <end position="138"/>
    </location>
</feature>
<feature type="chain" id="PRO_5021317775" description="Glucose-methanol-choline oxidoreductase N-terminal domain-containing protein" evidence="15">
    <location>
        <begin position="16"/>
        <end position="1130"/>
    </location>
</feature>
<dbReference type="GO" id="GO:0016614">
    <property type="term" value="F:oxidoreductase activity, acting on CH-OH group of donors"/>
    <property type="evidence" value="ECO:0007669"/>
    <property type="project" value="InterPro"/>
</dbReference>
<dbReference type="InterPro" id="IPR005016">
    <property type="entry name" value="TDE1/TMS"/>
</dbReference>
<evidence type="ECO:0000256" key="1">
    <source>
        <dbReference type="ARBA" id="ARBA00001974"/>
    </source>
</evidence>
<dbReference type="STRING" id="205917.A0A4Y9ZE77"/>
<comment type="subcellular location">
    <subcellularLocation>
        <location evidence="2">Membrane</location>
        <topology evidence="2">Multi-pass membrane protein</topology>
    </subcellularLocation>
</comment>
<evidence type="ECO:0000256" key="3">
    <source>
        <dbReference type="ARBA" id="ARBA00006665"/>
    </source>
</evidence>
<dbReference type="OrthoDB" id="5963193at2759"/>
<dbReference type="Gene3D" id="3.50.50.60">
    <property type="entry name" value="FAD/NAD(P)-binding domain"/>
    <property type="match status" value="1"/>
</dbReference>
<comment type="similarity">
    <text evidence="3">Belongs to the TDE1 family.</text>
</comment>
<keyword evidence="11 14" id="KW-0472">Membrane</keyword>
<accession>A0A4Y9ZE77</accession>
<feature type="signal peptide" evidence="15">
    <location>
        <begin position="1"/>
        <end position="15"/>
    </location>
</feature>
<protein>
    <recommendedName>
        <fullName evidence="16 17">Glucose-methanol-choline oxidoreductase N-terminal domain-containing protein</fullName>
    </recommendedName>
</protein>
<dbReference type="Proteomes" id="UP000298327">
    <property type="component" value="Unassembled WGS sequence"/>
</dbReference>
<proteinExistence type="inferred from homology"/>
<feature type="transmembrane region" description="Helical" evidence="14">
    <location>
        <begin position="775"/>
        <end position="793"/>
    </location>
</feature>
<evidence type="ECO:0000313" key="19">
    <source>
        <dbReference type="Proteomes" id="UP000298327"/>
    </source>
</evidence>
<feature type="domain" description="Glucose-methanol-choline oxidoreductase N-terminal" evidence="17">
    <location>
        <begin position="316"/>
        <end position="330"/>
    </location>
</feature>
<dbReference type="Pfam" id="PF03348">
    <property type="entry name" value="Serinc"/>
    <property type="match status" value="1"/>
</dbReference>
<dbReference type="EMBL" id="SEOQ01000019">
    <property type="protein sequence ID" value="TFY72277.1"/>
    <property type="molecule type" value="Genomic_DNA"/>
</dbReference>
<feature type="compositionally biased region" description="Acidic residues" evidence="13">
    <location>
        <begin position="1026"/>
        <end position="1038"/>
    </location>
</feature>
<comment type="caution">
    <text evidence="18">The sequence shown here is derived from an EMBL/GenBank/DDBJ whole genome shotgun (WGS) entry which is preliminary data.</text>
</comment>
<feature type="transmembrane region" description="Helical" evidence="14">
    <location>
        <begin position="878"/>
        <end position="897"/>
    </location>
</feature>
<feature type="transmembrane region" description="Helical" evidence="14">
    <location>
        <begin position="1104"/>
        <end position="1123"/>
    </location>
</feature>
<evidence type="ECO:0000259" key="16">
    <source>
        <dbReference type="PROSITE" id="PS00623"/>
    </source>
</evidence>
<evidence type="ECO:0000256" key="14">
    <source>
        <dbReference type="SAM" id="Phobius"/>
    </source>
</evidence>
<dbReference type="GO" id="GO:0016020">
    <property type="term" value="C:membrane"/>
    <property type="evidence" value="ECO:0007669"/>
    <property type="project" value="UniProtKB-SubCell"/>
</dbReference>
<comment type="cofactor">
    <cofactor evidence="1">
        <name>FAD</name>
        <dbReference type="ChEBI" id="CHEBI:57692"/>
    </cofactor>
</comment>
<evidence type="ECO:0000256" key="15">
    <source>
        <dbReference type="SAM" id="SignalP"/>
    </source>
</evidence>
<dbReference type="InterPro" id="IPR027424">
    <property type="entry name" value="Glucose_Oxidase_domain_2"/>
</dbReference>
<evidence type="ECO:0000256" key="7">
    <source>
        <dbReference type="ARBA" id="ARBA00022729"/>
    </source>
</evidence>
<keyword evidence="9 14" id="KW-1133">Transmembrane helix</keyword>
<keyword evidence="10" id="KW-0560">Oxidoreductase</keyword>
<dbReference type="Pfam" id="PF05199">
    <property type="entry name" value="GMC_oxred_C"/>
    <property type="match status" value="1"/>
</dbReference>
<evidence type="ECO:0000256" key="8">
    <source>
        <dbReference type="ARBA" id="ARBA00022827"/>
    </source>
</evidence>
<feature type="transmembrane region" description="Helical" evidence="14">
    <location>
        <begin position="799"/>
        <end position="821"/>
    </location>
</feature>
<evidence type="ECO:0000313" key="18">
    <source>
        <dbReference type="EMBL" id="TFY72277.1"/>
    </source>
</evidence>
<dbReference type="SUPFAM" id="SSF54373">
    <property type="entry name" value="FAD-linked reductases, C-terminal domain"/>
    <property type="match status" value="1"/>
</dbReference>
<keyword evidence="5 12" id="KW-0285">Flavoprotein</keyword>
<dbReference type="PROSITE" id="PS00624">
    <property type="entry name" value="GMC_OXRED_2"/>
    <property type="match status" value="1"/>
</dbReference>
<gene>
    <name evidence="18" type="ORF">EVG20_g734</name>
</gene>
<feature type="transmembrane region" description="Helical" evidence="14">
    <location>
        <begin position="842"/>
        <end position="866"/>
    </location>
</feature>
<dbReference type="SUPFAM" id="SSF51905">
    <property type="entry name" value="FAD/NAD(P)-binding domain"/>
    <property type="match status" value="1"/>
</dbReference>
<keyword evidence="8 12" id="KW-0274">FAD</keyword>
<dbReference type="Pfam" id="PF00732">
    <property type="entry name" value="GMC_oxred_N"/>
    <property type="match status" value="1"/>
</dbReference>
<evidence type="ECO:0000256" key="2">
    <source>
        <dbReference type="ARBA" id="ARBA00004141"/>
    </source>
</evidence>
<evidence type="ECO:0000256" key="12">
    <source>
        <dbReference type="RuleBase" id="RU003968"/>
    </source>
</evidence>
<evidence type="ECO:0000256" key="13">
    <source>
        <dbReference type="SAM" id="MobiDB-lite"/>
    </source>
</evidence>
<dbReference type="GO" id="GO:0050660">
    <property type="term" value="F:flavin adenine dinucleotide binding"/>
    <property type="evidence" value="ECO:0007669"/>
    <property type="project" value="InterPro"/>
</dbReference>
<feature type="transmembrane region" description="Helical" evidence="14">
    <location>
        <begin position="904"/>
        <end position="921"/>
    </location>
</feature>
<feature type="transmembrane region" description="Helical" evidence="14">
    <location>
        <begin position="941"/>
        <end position="961"/>
    </location>
</feature>
<dbReference type="Gene3D" id="4.10.450.10">
    <property type="entry name" value="Glucose Oxidase, domain 2"/>
    <property type="match status" value="1"/>
</dbReference>
<feature type="transmembrane region" description="Helical" evidence="14">
    <location>
        <begin position="1051"/>
        <end position="1071"/>
    </location>
</feature>
<evidence type="ECO:0000256" key="10">
    <source>
        <dbReference type="ARBA" id="ARBA00023002"/>
    </source>
</evidence>
<organism evidence="18 19">
    <name type="scientific">Dentipellis fragilis</name>
    <dbReference type="NCBI Taxonomy" id="205917"/>
    <lineage>
        <taxon>Eukaryota</taxon>
        <taxon>Fungi</taxon>
        <taxon>Dikarya</taxon>
        <taxon>Basidiomycota</taxon>
        <taxon>Agaricomycotina</taxon>
        <taxon>Agaricomycetes</taxon>
        <taxon>Russulales</taxon>
        <taxon>Hericiaceae</taxon>
        <taxon>Dentipellis</taxon>
    </lineage>
</organism>
<keyword evidence="7 15" id="KW-0732">Signal</keyword>
<dbReference type="AlphaFoldDB" id="A0A4Y9ZE77"/>
<keyword evidence="6 14" id="KW-0812">Transmembrane</keyword>
<dbReference type="Gene3D" id="3.30.560.10">
    <property type="entry name" value="Glucose Oxidase, domain 3"/>
    <property type="match status" value="1"/>
</dbReference>
<dbReference type="InterPro" id="IPR036188">
    <property type="entry name" value="FAD/NAD-bd_sf"/>
</dbReference>
<evidence type="ECO:0000256" key="4">
    <source>
        <dbReference type="ARBA" id="ARBA00010790"/>
    </source>
</evidence>
<feature type="transmembrane region" description="Helical" evidence="14">
    <location>
        <begin position="734"/>
        <end position="754"/>
    </location>
</feature>
<name>A0A4Y9ZE77_9AGAM</name>
<dbReference type="PANTHER" id="PTHR11552:SF201">
    <property type="entry name" value="GLUCOSE-METHANOL-CHOLINE OXIDOREDUCTASE N-TERMINAL DOMAIN-CONTAINING PROTEIN"/>
    <property type="match status" value="1"/>
</dbReference>
<keyword evidence="19" id="KW-1185">Reference proteome</keyword>
<reference evidence="18 19" key="1">
    <citation type="submission" date="2019-02" db="EMBL/GenBank/DDBJ databases">
        <title>Genome sequencing of the rare red list fungi Dentipellis fragilis.</title>
        <authorList>
            <person name="Buettner E."/>
            <person name="Kellner H."/>
        </authorList>
    </citation>
    <scope>NUCLEOTIDE SEQUENCE [LARGE SCALE GENOMIC DNA]</scope>
    <source>
        <strain evidence="18 19">DSM 105465</strain>
    </source>
</reference>
<evidence type="ECO:0000256" key="6">
    <source>
        <dbReference type="ARBA" id="ARBA00022692"/>
    </source>
</evidence>
<evidence type="ECO:0000256" key="9">
    <source>
        <dbReference type="ARBA" id="ARBA00022989"/>
    </source>
</evidence>
<feature type="region of interest" description="Disordered" evidence="13">
    <location>
        <begin position="1024"/>
        <end position="1043"/>
    </location>
</feature>
<feature type="transmembrane region" description="Helical" evidence="14">
    <location>
        <begin position="683"/>
        <end position="703"/>
    </location>
</feature>
<dbReference type="InterPro" id="IPR007867">
    <property type="entry name" value="GMC_OxRtase_C"/>
</dbReference>
<evidence type="ECO:0000256" key="5">
    <source>
        <dbReference type="ARBA" id="ARBA00022630"/>
    </source>
</evidence>
<dbReference type="PANTHER" id="PTHR11552">
    <property type="entry name" value="GLUCOSE-METHANOL-CHOLINE GMC OXIDOREDUCTASE"/>
    <property type="match status" value="1"/>
</dbReference>